<evidence type="ECO:0000313" key="4">
    <source>
        <dbReference type="Proteomes" id="UP001054892"/>
    </source>
</evidence>
<evidence type="ECO:0000313" key="2">
    <source>
        <dbReference type="EMBL" id="GJN52916.1"/>
    </source>
</evidence>
<name>A0A6J4EG55_9PSED</name>
<dbReference type="Proteomes" id="UP001054892">
    <property type="component" value="Unassembled WGS sequence"/>
</dbReference>
<dbReference type="EMBL" id="AP023189">
    <property type="protein sequence ID" value="BCG27411.1"/>
    <property type="molecule type" value="Genomic_DNA"/>
</dbReference>
<accession>A0A6J4EG55</accession>
<dbReference type="KEGG" id="ptw:TUM18999_56020"/>
<evidence type="ECO:0000313" key="1">
    <source>
        <dbReference type="EMBL" id="BCG27411.1"/>
    </source>
</evidence>
<proteinExistence type="predicted"/>
<protein>
    <submittedName>
        <fullName evidence="1">Uncharacterized protein</fullName>
    </submittedName>
</protein>
<reference evidence="1 3" key="1">
    <citation type="submission" date="2020-05" db="EMBL/GenBank/DDBJ databases">
        <title>Characterization of novel class B3 metallo-beta-lactamase from novel Pseudomonas species.</title>
        <authorList>
            <person name="Yamada K."/>
            <person name="Aoki K."/>
            <person name="Ishii Y."/>
        </authorList>
    </citation>
    <scope>NUCLEOTIDE SEQUENCE [LARGE SCALE GENOMIC DNA]</scope>
    <source>
        <strain evidence="1 3">TUM18999</strain>
        <strain evidence="2 4">TUM20286</strain>
    </source>
</reference>
<keyword evidence="4" id="KW-1185">Reference proteome</keyword>
<dbReference type="Proteomes" id="UP000509383">
    <property type="component" value="Chromosome"/>
</dbReference>
<gene>
    <name evidence="1" type="ORF">TUM18999_56020</name>
    <name evidence="2" type="ORF">TUM20286_26680</name>
</gene>
<organism evidence="1 3">
    <name type="scientific">Pseudomonas tohonis</name>
    <dbReference type="NCBI Taxonomy" id="2725477"/>
    <lineage>
        <taxon>Bacteria</taxon>
        <taxon>Pseudomonadati</taxon>
        <taxon>Pseudomonadota</taxon>
        <taxon>Gammaproteobacteria</taxon>
        <taxon>Pseudomonadales</taxon>
        <taxon>Pseudomonadaceae</taxon>
        <taxon>Pseudomonas</taxon>
    </lineage>
</organism>
<evidence type="ECO:0000313" key="3">
    <source>
        <dbReference type="Proteomes" id="UP000509383"/>
    </source>
</evidence>
<sequence>MPLQPYTIHYRFHDEPRRHVLELEHRPDPGETAMHLLVLHFADAENSLVMPAADASAQEIIQQAELLGISDMRLS</sequence>
<dbReference type="EMBL" id="BQKM01000005">
    <property type="protein sequence ID" value="GJN52916.1"/>
    <property type="molecule type" value="Genomic_DNA"/>
</dbReference>
<dbReference type="RefSeq" id="WP_308196933.1">
    <property type="nucleotide sequence ID" value="NZ_AP023189.1"/>
</dbReference>
<dbReference type="AlphaFoldDB" id="A0A6J4EG55"/>